<dbReference type="OrthoDB" id="5195710at2"/>
<proteinExistence type="predicted"/>
<name>A0A1I0E5Q9_9ACTN</name>
<evidence type="ECO:0000313" key="2">
    <source>
        <dbReference type="Proteomes" id="UP000198507"/>
    </source>
</evidence>
<gene>
    <name evidence="1" type="ORF">SAMN04488546_2364</name>
</gene>
<sequence length="66" mass="7791">MAVRWFTDADRQDMRNAAEERRVLDELVRTYAPLRVMTAEERAEAIAQSTLWERLSGLRIDPNRRS</sequence>
<protein>
    <submittedName>
        <fullName evidence="1">Uncharacterized protein</fullName>
    </submittedName>
</protein>
<dbReference type="RefSeq" id="WP_091444027.1">
    <property type="nucleotide sequence ID" value="NZ_FOIE01000004.1"/>
</dbReference>
<dbReference type="EMBL" id="FOIE01000004">
    <property type="protein sequence ID" value="SET40491.1"/>
    <property type="molecule type" value="Genomic_DNA"/>
</dbReference>
<dbReference type="Proteomes" id="UP000198507">
    <property type="component" value="Unassembled WGS sequence"/>
</dbReference>
<reference evidence="2" key="1">
    <citation type="submission" date="2016-10" db="EMBL/GenBank/DDBJ databases">
        <authorList>
            <person name="Varghese N."/>
            <person name="Submissions S."/>
        </authorList>
    </citation>
    <scope>NUCLEOTIDE SEQUENCE [LARGE SCALE GENOMIC DNA]</scope>
    <source>
        <strain evidence="2">DSM 44209</strain>
    </source>
</reference>
<accession>A0A1I0E5Q9</accession>
<dbReference type="AlphaFoldDB" id="A0A1I0E5Q9"/>
<evidence type="ECO:0000313" key="1">
    <source>
        <dbReference type="EMBL" id="SET40491.1"/>
    </source>
</evidence>
<organism evidence="1 2">
    <name type="scientific">Geodermatophilus poikilotrophus</name>
    <dbReference type="NCBI Taxonomy" id="1333667"/>
    <lineage>
        <taxon>Bacteria</taxon>
        <taxon>Bacillati</taxon>
        <taxon>Actinomycetota</taxon>
        <taxon>Actinomycetes</taxon>
        <taxon>Geodermatophilales</taxon>
        <taxon>Geodermatophilaceae</taxon>
        <taxon>Geodermatophilus</taxon>
    </lineage>
</organism>
<keyword evidence="2" id="KW-1185">Reference proteome</keyword>